<evidence type="ECO:0000256" key="1">
    <source>
        <dbReference type="SAM" id="Phobius"/>
    </source>
</evidence>
<gene>
    <name evidence="2" type="primary">PowCR01_120049500</name>
    <name evidence="2" type="ORF">POWCR01_120049500</name>
</gene>
<accession>A0A1C3KVW1</accession>
<feature type="transmembrane region" description="Helical" evidence="1">
    <location>
        <begin position="133"/>
        <end position="154"/>
    </location>
</feature>
<keyword evidence="1" id="KW-0472">Membrane</keyword>
<organism evidence="2 3">
    <name type="scientific">Plasmodium ovale</name>
    <name type="common">malaria parasite P. ovale</name>
    <dbReference type="NCBI Taxonomy" id="36330"/>
    <lineage>
        <taxon>Eukaryota</taxon>
        <taxon>Sar</taxon>
        <taxon>Alveolata</taxon>
        <taxon>Apicomplexa</taxon>
        <taxon>Aconoidasida</taxon>
        <taxon>Haemosporida</taxon>
        <taxon>Plasmodiidae</taxon>
        <taxon>Plasmodium</taxon>
        <taxon>Plasmodium (Plasmodium)</taxon>
    </lineage>
</organism>
<evidence type="ECO:0000313" key="3">
    <source>
        <dbReference type="Proteomes" id="UP000243200"/>
    </source>
</evidence>
<keyword evidence="1" id="KW-1133">Transmembrane helix</keyword>
<name>A0A1C3KVW1_PLAOA</name>
<feature type="transmembrane region" description="Helical" evidence="1">
    <location>
        <begin position="78"/>
        <end position="101"/>
    </location>
</feature>
<dbReference type="VEuPathDB" id="PlasmoDB:PocGH01_12054900"/>
<evidence type="ECO:0000313" key="2">
    <source>
        <dbReference type="EMBL" id="SBT78335.1"/>
    </source>
</evidence>
<sequence length="193" mass="22971">MLRSQGMKRWTMKRFLCFSIGTASTIYAMLLILMSILMVTHMSHYNETLFIIMSVFNCICSVLIFISIAHKNAFTAYIAYNIVVMNYIVEVIECLICIYHTCTSHSVQWYYDNFDWHRKIVYNYNMYYGILEMITHIFMFSVSFFIIQLVWSFYRILQVGGNIFSFQRAEDVEKSLHSTHYFSYGTVSHMHPY</sequence>
<dbReference type="AlphaFoldDB" id="A0A1C3KVW1"/>
<proteinExistence type="predicted"/>
<feature type="transmembrane region" description="Helical" evidence="1">
    <location>
        <begin position="49"/>
        <end position="66"/>
    </location>
</feature>
<keyword evidence="1" id="KW-0812">Transmembrane</keyword>
<dbReference type="Proteomes" id="UP000243200">
    <property type="component" value="Chromosome 12"/>
</dbReference>
<dbReference type="OrthoDB" id="331145at2759"/>
<reference evidence="2 3" key="1">
    <citation type="submission" date="2016-06" db="EMBL/GenBank/DDBJ databases">
        <authorList>
            <consortium name="Pathogen Informatics"/>
        </authorList>
    </citation>
    <scope>NUCLEOTIDE SEQUENCE [LARGE SCALE GENOMIC DNA]</scope>
    <source>
        <strain evidence="2">PowCR01</strain>
    </source>
</reference>
<dbReference type="VEuPathDB" id="PlasmoDB:POWCR01_120049500"/>
<dbReference type="EMBL" id="LT594516">
    <property type="protein sequence ID" value="SBT78335.1"/>
    <property type="molecule type" value="Genomic_DNA"/>
</dbReference>
<protein>
    <submittedName>
        <fullName evidence="2">Uncharacterized protein</fullName>
    </submittedName>
</protein>
<feature type="transmembrane region" description="Helical" evidence="1">
    <location>
        <begin position="15"/>
        <end position="37"/>
    </location>
</feature>